<protein>
    <recommendedName>
        <fullName evidence="4">Head-to-tail connector protein</fullName>
    </recommendedName>
</protein>
<feature type="region of interest" description="Disordered" evidence="1">
    <location>
        <begin position="40"/>
        <end position="71"/>
    </location>
</feature>
<dbReference type="RefSeq" id="YP_009324402.1">
    <property type="nucleotide sequence ID" value="NC_031936.1"/>
</dbReference>
<evidence type="ECO:0008006" key="4">
    <source>
        <dbReference type="Google" id="ProtNLM"/>
    </source>
</evidence>
<evidence type="ECO:0000313" key="3">
    <source>
        <dbReference type="Proteomes" id="UP000201404"/>
    </source>
</evidence>
<organism evidence="2 3">
    <name type="scientific">Gordonia phage GAL1</name>
    <dbReference type="NCBI Taxonomy" id="1647469"/>
    <lineage>
        <taxon>Viruses</taxon>
        <taxon>Duplodnaviria</taxon>
        <taxon>Heunggongvirae</taxon>
        <taxon>Uroviricota</taxon>
        <taxon>Caudoviricetes</taxon>
        <taxon>Galunavirus</taxon>
        <taxon>Galunavirus GAL1</taxon>
    </lineage>
</organism>
<keyword evidence="3" id="KW-1185">Reference proteome</keyword>
<evidence type="ECO:0000256" key="1">
    <source>
        <dbReference type="SAM" id="MobiDB-lite"/>
    </source>
</evidence>
<proteinExistence type="predicted"/>
<sequence length="105" mass="11246">MSSLVTYVSLFDEKGNLHSFGPGDSVPSWARTKITNPDVWDVPVEGSASVHTDKSDSSEEPPPQGGPGASRKVWADWADKHNVAVESAWKRDDIIDACKAAGVPV</sequence>
<dbReference type="GeneID" id="30309325"/>
<dbReference type="KEGG" id="vg:30309325"/>
<reference evidence="2 3" key="1">
    <citation type="submission" date="2015-04" db="EMBL/GenBank/DDBJ databases">
        <title>Locating and activating molecular 'time bombs': can Mycolata prophages be selectively induced en masse to biologically control activated sludge foaming?</title>
        <authorList>
            <person name="Dyson Z.A."/>
            <person name="Brown T.L."/>
            <person name="Farrar B."/>
            <person name="Doyle S."/>
            <person name="Tucci J."/>
            <person name="Seviour R.J."/>
            <person name="Petrovski S."/>
        </authorList>
    </citation>
    <scope>NUCLEOTIDE SEQUENCE [LARGE SCALE GENOMIC DNA]</scope>
</reference>
<name>A0A159B6B3_9CAUD</name>
<accession>A0A159B6B3</accession>
<dbReference type="EMBL" id="KR053194">
    <property type="protein sequence ID" value="AKJ72025.1"/>
    <property type="molecule type" value="Genomic_DNA"/>
</dbReference>
<gene>
    <name evidence="2" type="ORF">GAL1_10</name>
</gene>
<dbReference type="Proteomes" id="UP000201404">
    <property type="component" value="Genome"/>
</dbReference>
<evidence type="ECO:0000313" key="2">
    <source>
        <dbReference type="EMBL" id="AKJ72025.1"/>
    </source>
</evidence>